<organism evidence="1 2">
    <name type="scientific">Symbiochloris irregularis</name>
    <dbReference type="NCBI Taxonomy" id="706552"/>
    <lineage>
        <taxon>Eukaryota</taxon>
        <taxon>Viridiplantae</taxon>
        <taxon>Chlorophyta</taxon>
        <taxon>core chlorophytes</taxon>
        <taxon>Trebouxiophyceae</taxon>
        <taxon>Trebouxiales</taxon>
        <taxon>Trebouxiaceae</taxon>
        <taxon>Symbiochloris</taxon>
    </lineage>
</organism>
<gene>
    <name evidence="1" type="ORF">WJX73_003334</name>
</gene>
<sequence length="154" mass="16824">MWVSPAMDGYDDQYPITKAPKGEAGGQWSSSLYGCFSDISLCCLGLWCPCILFGRIVQREINDPEGEGKFCRAYCISNIAGADAVVGGRNRTRLRSRYQLKEAPCSDYCVHWVCGPCALCQESKELDWQAKQGNQAAGAVTANTAPPQQTMDKA</sequence>
<accession>A0AAW1PXI8</accession>
<dbReference type="NCBIfam" id="TIGR01571">
    <property type="entry name" value="A_thal_Cys_rich"/>
    <property type="match status" value="1"/>
</dbReference>
<keyword evidence="2" id="KW-1185">Reference proteome</keyword>
<name>A0AAW1PXI8_9CHLO</name>
<comment type="caution">
    <text evidence="1">The sequence shown here is derived from an EMBL/GenBank/DDBJ whole genome shotgun (WGS) entry which is preliminary data.</text>
</comment>
<evidence type="ECO:0000313" key="1">
    <source>
        <dbReference type="EMBL" id="KAK9813512.1"/>
    </source>
</evidence>
<dbReference type="InterPro" id="IPR006461">
    <property type="entry name" value="PLAC_motif_containing"/>
</dbReference>
<proteinExistence type="predicted"/>
<dbReference type="PANTHER" id="PTHR15907">
    <property type="entry name" value="DUF614 FAMILY PROTEIN-RELATED"/>
    <property type="match status" value="1"/>
</dbReference>
<dbReference type="Pfam" id="PF04749">
    <property type="entry name" value="PLAC8"/>
    <property type="match status" value="1"/>
</dbReference>
<protein>
    <submittedName>
        <fullName evidence="1">Uncharacterized protein</fullName>
    </submittedName>
</protein>
<evidence type="ECO:0000313" key="2">
    <source>
        <dbReference type="Proteomes" id="UP001465755"/>
    </source>
</evidence>
<reference evidence="1 2" key="1">
    <citation type="journal article" date="2024" name="Nat. Commun.">
        <title>Phylogenomics reveals the evolutionary origins of lichenization in chlorophyte algae.</title>
        <authorList>
            <person name="Puginier C."/>
            <person name="Libourel C."/>
            <person name="Otte J."/>
            <person name="Skaloud P."/>
            <person name="Haon M."/>
            <person name="Grisel S."/>
            <person name="Petersen M."/>
            <person name="Berrin J.G."/>
            <person name="Delaux P.M."/>
            <person name="Dal Grande F."/>
            <person name="Keller J."/>
        </authorList>
    </citation>
    <scope>NUCLEOTIDE SEQUENCE [LARGE SCALE GENOMIC DNA]</scope>
    <source>
        <strain evidence="1 2">SAG 2036</strain>
    </source>
</reference>
<dbReference type="AlphaFoldDB" id="A0AAW1PXI8"/>
<dbReference type="Proteomes" id="UP001465755">
    <property type="component" value="Unassembled WGS sequence"/>
</dbReference>
<dbReference type="EMBL" id="JALJOQ010000004">
    <property type="protein sequence ID" value="KAK9813512.1"/>
    <property type="molecule type" value="Genomic_DNA"/>
</dbReference>